<evidence type="ECO:0000256" key="6">
    <source>
        <dbReference type="ARBA" id="ARBA00023242"/>
    </source>
</evidence>
<comment type="caution">
    <text evidence="9">The sequence shown here is derived from an EMBL/GenBank/DDBJ whole genome shotgun (WGS) entry which is preliminary data.</text>
</comment>
<dbReference type="Pfam" id="PF00249">
    <property type="entry name" value="Myb_DNA-binding"/>
    <property type="match status" value="1"/>
</dbReference>
<name>A0A2P6R5H5_ROSCH</name>
<dbReference type="InterPro" id="IPR006447">
    <property type="entry name" value="Myb_dom_plants"/>
</dbReference>
<accession>A0A2P6R5H5</accession>
<dbReference type="InterPro" id="IPR001005">
    <property type="entry name" value="SANT/Myb"/>
</dbReference>
<dbReference type="Gene3D" id="1.10.10.60">
    <property type="entry name" value="Homeodomain-like"/>
    <property type="match status" value="1"/>
</dbReference>
<evidence type="ECO:0000256" key="3">
    <source>
        <dbReference type="ARBA" id="ARBA00023015"/>
    </source>
</evidence>
<dbReference type="OMA" id="KFPNSYW"/>
<dbReference type="GO" id="GO:0003700">
    <property type="term" value="F:DNA-binding transcription factor activity"/>
    <property type="evidence" value="ECO:0007669"/>
    <property type="project" value="InterPro"/>
</dbReference>
<feature type="compositionally biased region" description="Basic and acidic residues" evidence="7">
    <location>
        <begin position="364"/>
        <end position="373"/>
    </location>
</feature>
<keyword evidence="4" id="KW-0175">Coiled coil</keyword>
<dbReference type="PROSITE" id="PS51294">
    <property type="entry name" value="HTH_MYB"/>
    <property type="match status" value="1"/>
</dbReference>
<keyword evidence="10" id="KW-1185">Reference proteome</keyword>
<dbReference type="EMBL" id="PDCK01000041">
    <property type="protein sequence ID" value="PRQ41683.1"/>
    <property type="molecule type" value="Genomic_DNA"/>
</dbReference>
<evidence type="ECO:0000256" key="2">
    <source>
        <dbReference type="ARBA" id="ARBA00006783"/>
    </source>
</evidence>
<protein>
    <submittedName>
        <fullName evidence="9">Putative transcription factor MYB-HB-like family</fullName>
    </submittedName>
</protein>
<feature type="region of interest" description="Disordered" evidence="7">
    <location>
        <begin position="364"/>
        <end position="433"/>
    </location>
</feature>
<dbReference type="PANTHER" id="PTHR31499">
    <property type="entry name" value="MYB FAMILY TRANSCRIPTION FACTOR PHL11"/>
    <property type="match status" value="1"/>
</dbReference>
<dbReference type="InterPro" id="IPR046955">
    <property type="entry name" value="PHR1-like"/>
</dbReference>
<proteinExistence type="inferred from homology"/>
<keyword evidence="6" id="KW-0539">Nucleus</keyword>
<dbReference type="InterPro" id="IPR017930">
    <property type="entry name" value="Myb_dom"/>
</dbReference>
<dbReference type="SUPFAM" id="SSF46689">
    <property type="entry name" value="Homeodomain-like"/>
    <property type="match status" value="1"/>
</dbReference>
<sequence length="433" mass="48360">MSNLGTSKAMSAAFPHLPAPLDVNYSRLPDSFQVSAQREKPMHSMLPQSSSLGNSFPSSSRLPCDSLISSVYPHERHSQISPINRLPSGESLSLTHSQLQSTPVASYPEQNKDISWCPDSIQEFLHFPENLPDQNGLVDTSTGVIMSDDHAEKTDWSDLYPLISFDGPLDPYWELSIDDVPAVDPKPEVLKHSSNIPVQQPEIQQHQPEIQQHQPVQSGEIFTSPDPVSTAPSTKARMRWTQELHEAFVEAVNQLGGSERATPKGILNVMKVESLTIYHVKSHLQKYRTARYKPESSEGTCEKIPTPVEEMNSIDLKTSGMGITEALRLQVELQKQLHEQLESQRKLQLEIEEQSKYLEKMFEQQRKMEDNRVKPTSSTSDEHNKIGTSTPVDEGSQDASMKQKAQESETHENHDPPGDADSGAVPTKRARTG</sequence>
<dbReference type="GO" id="GO:0003677">
    <property type="term" value="F:DNA binding"/>
    <property type="evidence" value="ECO:0007669"/>
    <property type="project" value="InterPro"/>
</dbReference>
<reference evidence="9 10" key="1">
    <citation type="journal article" date="2018" name="Nat. Genet.">
        <title>The Rosa genome provides new insights in the design of modern roses.</title>
        <authorList>
            <person name="Bendahmane M."/>
        </authorList>
    </citation>
    <scope>NUCLEOTIDE SEQUENCE [LARGE SCALE GENOMIC DNA]</scope>
    <source>
        <strain evidence="10">cv. Old Blush</strain>
    </source>
</reference>
<feature type="region of interest" description="Disordered" evidence="7">
    <location>
        <begin position="37"/>
        <end position="58"/>
    </location>
</feature>
<organism evidence="9 10">
    <name type="scientific">Rosa chinensis</name>
    <name type="common">China rose</name>
    <dbReference type="NCBI Taxonomy" id="74649"/>
    <lineage>
        <taxon>Eukaryota</taxon>
        <taxon>Viridiplantae</taxon>
        <taxon>Streptophyta</taxon>
        <taxon>Embryophyta</taxon>
        <taxon>Tracheophyta</taxon>
        <taxon>Spermatophyta</taxon>
        <taxon>Magnoliopsida</taxon>
        <taxon>eudicotyledons</taxon>
        <taxon>Gunneridae</taxon>
        <taxon>Pentapetalae</taxon>
        <taxon>rosids</taxon>
        <taxon>fabids</taxon>
        <taxon>Rosales</taxon>
        <taxon>Rosaceae</taxon>
        <taxon>Rosoideae</taxon>
        <taxon>Rosoideae incertae sedis</taxon>
        <taxon>Rosa</taxon>
    </lineage>
</organism>
<comment type="similarity">
    <text evidence="2">Belongs to the MYB-CC family.</text>
</comment>
<dbReference type="FunFam" id="1.10.10.60:FF:000002">
    <property type="entry name" value="Myb family transcription factor"/>
    <property type="match status" value="1"/>
</dbReference>
<dbReference type="Pfam" id="PF14379">
    <property type="entry name" value="Myb_CC_LHEQLE"/>
    <property type="match status" value="1"/>
</dbReference>
<gene>
    <name evidence="9" type="ORF">RchiOBHm_Chr3g0449471</name>
</gene>
<evidence type="ECO:0000313" key="9">
    <source>
        <dbReference type="EMBL" id="PRQ41683.1"/>
    </source>
</evidence>
<dbReference type="InterPro" id="IPR025756">
    <property type="entry name" value="Myb_CC_LHEQLE"/>
</dbReference>
<evidence type="ECO:0000259" key="8">
    <source>
        <dbReference type="PROSITE" id="PS51294"/>
    </source>
</evidence>
<dbReference type="Gramene" id="PRQ41683">
    <property type="protein sequence ID" value="PRQ41683"/>
    <property type="gene ID" value="RchiOBHm_Chr3g0449471"/>
</dbReference>
<dbReference type="PANTHER" id="PTHR31499:SF80">
    <property type="entry name" value="HTH MYB-TYPE DOMAIN-CONTAINING PROTEIN"/>
    <property type="match status" value="1"/>
</dbReference>
<evidence type="ECO:0000256" key="7">
    <source>
        <dbReference type="SAM" id="MobiDB-lite"/>
    </source>
</evidence>
<dbReference type="Proteomes" id="UP000238479">
    <property type="component" value="Chromosome 3"/>
</dbReference>
<keyword evidence="5" id="KW-0804">Transcription</keyword>
<evidence type="ECO:0000256" key="1">
    <source>
        <dbReference type="ARBA" id="ARBA00004123"/>
    </source>
</evidence>
<dbReference type="InterPro" id="IPR009057">
    <property type="entry name" value="Homeodomain-like_sf"/>
</dbReference>
<evidence type="ECO:0000256" key="4">
    <source>
        <dbReference type="ARBA" id="ARBA00023054"/>
    </source>
</evidence>
<dbReference type="OrthoDB" id="551907at2759"/>
<dbReference type="AlphaFoldDB" id="A0A2P6R5H5"/>
<keyword evidence="3" id="KW-0805">Transcription regulation</keyword>
<comment type="subcellular location">
    <subcellularLocation>
        <location evidence="1">Nucleus</location>
    </subcellularLocation>
</comment>
<dbReference type="STRING" id="74649.A0A2P6R5H5"/>
<evidence type="ECO:0000256" key="5">
    <source>
        <dbReference type="ARBA" id="ARBA00023163"/>
    </source>
</evidence>
<feature type="domain" description="HTH myb-type" evidence="8">
    <location>
        <begin position="234"/>
        <end position="292"/>
    </location>
</feature>
<feature type="compositionally biased region" description="Low complexity" evidence="7">
    <location>
        <begin position="49"/>
        <end position="58"/>
    </location>
</feature>
<evidence type="ECO:0000313" key="10">
    <source>
        <dbReference type="Proteomes" id="UP000238479"/>
    </source>
</evidence>
<feature type="compositionally biased region" description="Basic and acidic residues" evidence="7">
    <location>
        <begin position="404"/>
        <end position="417"/>
    </location>
</feature>
<dbReference type="NCBIfam" id="TIGR01557">
    <property type="entry name" value="myb_SHAQKYF"/>
    <property type="match status" value="1"/>
</dbReference>
<dbReference type="GO" id="GO:0005634">
    <property type="term" value="C:nucleus"/>
    <property type="evidence" value="ECO:0007669"/>
    <property type="project" value="UniProtKB-SubCell"/>
</dbReference>